<keyword evidence="2" id="KW-1185">Reference proteome</keyword>
<name>A0ABQ7JF10_9APIC</name>
<dbReference type="Proteomes" id="UP000823046">
    <property type="component" value="Unassembled WGS sequence"/>
</dbReference>
<evidence type="ECO:0000313" key="1">
    <source>
        <dbReference type="EMBL" id="KAF8822235.1"/>
    </source>
</evidence>
<dbReference type="EMBL" id="JADAQX010000070">
    <property type="protein sequence ID" value="KAF8822235.1"/>
    <property type="molecule type" value="Genomic_DNA"/>
</dbReference>
<evidence type="ECO:0000313" key="2">
    <source>
        <dbReference type="Proteomes" id="UP000823046"/>
    </source>
</evidence>
<protein>
    <submittedName>
        <fullName evidence="1">Uncharacterized protein</fullName>
    </submittedName>
</protein>
<proteinExistence type="predicted"/>
<comment type="caution">
    <text evidence="1">The sequence shown here is derived from an EMBL/GenBank/DDBJ whole genome shotgun (WGS) entry which is preliminary data.</text>
</comment>
<accession>A0ABQ7JF10</accession>
<reference evidence="1 2" key="1">
    <citation type="journal article" date="2020" name="bioRxiv">
        <title>Metabolic contributions of an alphaproteobacterial endosymbiont in the apicomplexan Cardiosporidium cionae.</title>
        <authorList>
            <person name="Hunter E.S."/>
            <person name="Paight C.J."/>
            <person name="Lane C.E."/>
        </authorList>
    </citation>
    <scope>NUCLEOTIDE SEQUENCE [LARGE SCALE GENOMIC DNA]</scope>
    <source>
        <strain evidence="1">ESH_2018</strain>
    </source>
</reference>
<gene>
    <name evidence="1" type="ORF">IE077_000010</name>
</gene>
<organism evidence="1 2">
    <name type="scientific">Cardiosporidium cionae</name>
    <dbReference type="NCBI Taxonomy" id="476202"/>
    <lineage>
        <taxon>Eukaryota</taxon>
        <taxon>Sar</taxon>
        <taxon>Alveolata</taxon>
        <taxon>Apicomplexa</taxon>
        <taxon>Aconoidasida</taxon>
        <taxon>Nephromycida</taxon>
        <taxon>Cardiosporidium</taxon>
    </lineage>
</organism>
<sequence>MHSKTMNFGRNIRMAKLPGCSLSSNIRLFYWRKEKTFALTHAHLIARETLSSYASENQPGYPKTISFAFKNAPLHTLNNTQLVDILHFAADTRYCDNNFWRHAGRRAASLLPVFSPREMNILLTSFATVGKKDRDLFEKASSRIASVIHAYSINLVCSCLAAFGRLKLREECFHLCEAISNHLQTKVPILSEDTLLNLVQVYAELKIADFSLLGYLAAIIEEDKIELKRENVVKLVSLMADLEYRRESLFDLITKWITSDDARQKLLLDDYAVLLDAYGTLQFRSKLLLAHATAALGSATFPNCNEKHTNSEELRNATSVAKYWKDQSTLQAVSRSLKEKMKVKTVTRYIDAFAKHGLCEAEALRNLLPFVMDCLPKLSCTCLVLFAALLEMTGIHFYVIWKALSEWIIFSISDLKGNALIRLCLTLKKHLETMVTAYEQIFDDTSDKCINFFGGDSGGIEVMFAREMQDHFNYITSRLSISEEENFMYRTQESRSHFDTDISSSYAMLLIEAIVIALIESIDSFMIESELNLLAKTICEIFVWRDKFLSAKYPWVKQQNSSNTFSGNKSSSIKEEELLILLGSKLVFERTKRFTSTRQLKNELPNSQDFSASHDPTASRNVSTDLFLGILTGCENLHFDQKSDSQKYNVFNDSVTEKFSVNPDILIDINSMQDCDGGLLIQHFGATKVELLNKMYKMWLQQISIPMKFHGNVKVK</sequence>